<proteinExistence type="predicted"/>
<evidence type="ECO:0000256" key="1">
    <source>
        <dbReference type="SAM" id="Phobius"/>
    </source>
</evidence>
<dbReference type="Pfam" id="PF25275">
    <property type="entry name" value="Golvesin_C"/>
    <property type="match status" value="1"/>
</dbReference>
<keyword evidence="1" id="KW-0812">Transmembrane</keyword>
<feature type="transmembrane region" description="Helical" evidence="1">
    <location>
        <begin position="168"/>
        <end position="191"/>
    </location>
</feature>
<keyword evidence="1" id="KW-1133">Transmembrane helix</keyword>
<keyword evidence="1" id="KW-0472">Membrane</keyword>
<protein>
    <recommendedName>
        <fullName evidence="2">Golvesin/Xly CBD-like domain-containing protein</fullName>
    </recommendedName>
</protein>
<sequence length="1119" mass="128018">MFTGNEYLCSVGRLLLFKIIGMTFENIRLVARYERNLIIRNKLFWIFACCVVAGISLSHWLWQSDSLSGLRWLNRALPSFIPFWNAWFYNLVQGIIVIFIGIDFVWRDRRLETNAVFSARPVTNLAYQTGKVLGIVEVCLVLNLITMGLGMIFHILFGEPGTFQLKIYFVYLFVMTLPTLFFVLGVALIVANRVKNHALAVLVLLAVFAAFYFGTTDFSCGTIDPWGRVLPLLFSDVTGMTRLEWIILQRGMFVFLGLGLVILAMGMMPRLSERAGVTWKVRAGGWTFLLIGILFGGAYYGIFHEINNRRDLYREVFEKYAEVKGGHIKAHNIYFRQEGDKIMGVSDLVVTNVGVQPLAHPVLYLNPGLEVTALTGEQGENLSYTRESQAILLEKALQPGEEILLHLVYEGKIDEAICFPDFTNEEFHDTRLMSFFQTYHSMFRHGRCFARVGDDYTLLFPECLWYPVAVSPVNVSAPLARQYDFTRYRLKVGDIGERVAISQGEMEMSGDTTVFRNREPLPSLSLSIGSYERKSIVLDSLTFELYHFPGHDFFMRDYMSLKDSAEFLLEEPVSMMREIKGGDYPFRKFTLVETPVNFVPRQRKGFTGSQFVQPEILFYPERMYLGYYAHVGFWPGDEDERTRFELEVEAFRNLLVLNLLAGVFDCSVLFGDFGGVLQSDEYPGFGGIVNDLAKVDFSNGPMVYVGEEISYSEIVTYWKGKSMREAFVDQEVKGEQLQKLLRKKYELIQKHLQALVGERELFNFMKQFKQSHLFMRPDFEELEREFNTRFHVNLREILDYYYEGKELPALFIRDLKVELYEEDEETKNIGSCKIYNPTSVPAVVTLSVATYSMGDNEIGSGLRNYLIPGHSCKEIRADLGMRDVFALGMNLSQNLPGENILEWTSSKDLSKTKDGKTGIWDVDSAIFTGKSPGMIVNAEDPGFVIHEKKRKGKLAAYFSKGKNEKKYSYVYDHEHWTLTTDSHCYGDIVKSAYYKIAGTGKSKVEWKVNVENPGKYEVFVYVPDVEATSARKVFIGGARLFYQVTSADDVTDVEVLLDNEEPGWISLGKYYFDRGEYSVFLSDRGGDSLTWENDGTYTWERDAVQLIFANAVKWIPVNE</sequence>
<reference evidence="3 4" key="1">
    <citation type="submission" date="2018-08" db="EMBL/GenBank/DDBJ databases">
        <title>A genome reference for cultivated species of the human gut microbiota.</title>
        <authorList>
            <person name="Zou Y."/>
            <person name="Xue W."/>
            <person name="Luo G."/>
        </authorList>
    </citation>
    <scope>NUCLEOTIDE SEQUENCE [LARGE SCALE GENOMIC DNA]</scope>
    <source>
        <strain evidence="3 4">OF02-7</strain>
    </source>
</reference>
<feature type="transmembrane region" description="Helical" evidence="1">
    <location>
        <begin position="283"/>
        <end position="302"/>
    </location>
</feature>
<evidence type="ECO:0000313" key="4">
    <source>
        <dbReference type="Proteomes" id="UP000286063"/>
    </source>
</evidence>
<evidence type="ECO:0000259" key="2">
    <source>
        <dbReference type="Pfam" id="PF25275"/>
    </source>
</evidence>
<accession>A0A413IQW1</accession>
<dbReference type="AlphaFoldDB" id="A0A413IQW1"/>
<organism evidence="3 4">
    <name type="scientific">Butyricimonas virosa</name>
    <dbReference type="NCBI Taxonomy" id="544645"/>
    <lineage>
        <taxon>Bacteria</taxon>
        <taxon>Pseudomonadati</taxon>
        <taxon>Bacteroidota</taxon>
        <taxon>Bacteroidia</taxon>
        <taxon>Bacteroidales</taxon>
        <taxon>Odoribacteraceae</taxon>
        <taxon>Butyricimonas</taxon>
    </lineage>
</organism>
<gene>
    <name evidence="3" type="ORF">DXA50_05120</name>
</gene>
<evidence type="ECO:0000313" key="3">
    <source>
        <dbReference type="EMBL" id="RGY19738.1"/>
    </source>
</evidence>
<dbReference type="InterPro" id="IPR033803">
    <property type="entry name" value="CBD-like_Golvesin-Xly"/>
</dbReference>
<feature type="transmembrane region" description="Helical" evidence="1">
    <location>
        <begin position="132"/>
        <end position="156"/>
    </location>
</feature>
<feature type="transmembrane region" description="Helical" evidence="1">
    <location>
        <begin position="87"/>
        <end position="106"/>
    </location>
</feature>
<dbReference type="EMBL" id="QSCR01000005">
    <property type="protein sequence ID" value="RGY19738.1"/>
    <property type="molecule type" value="Genomic_DNA"/>
</dbReference>
<feature type="transmembrane region" description="Helical" evidence="1">
    <location>
        <begin position="43"/>
        <end position="62"/>
    </location>
</feature>
<name>A0A413IQW1_9BACT</name>
<feature type="domain" description="Golvesin/Xly CBD-like" evidence="2">
    <location>
        <begin position="974"/>
        <end position="1085"/>
    </location>
</feature>
<comment type="caution">
    <text evidence="3">The sequence shown here is derived from an EMBL/GenBank/DDBJ whole genome shotgun (WGS) entry which is preliminary data.</text>
</comment>
<feature type="transmembrane region" description="Helical" evidence="1">
    <location>
        <begin position="198"/>
        <end position="215"/>
    </location>
</feature>
<feature type="transmembrane region" description="Helical" evidence="1">
    <location>
        <begin position="252"/>
        <end position="271"/>
    </location>
</feature>
<dbReference type="Proteomes" id="UP000286063">
    <property type="component" value="Unassembled WGS sequence"/>
</dbReference>